<dbReference type="OrthoDB" id="9971268at2"/>
<organism evidence="1 2">
    <name type="scientific">Pelagibacterium lacus</name>
    <dbReference type="NCBI Taxonomy" id="2282655"/>
    <lineage>
        <taxon>Bacteria</taxon>
        <taxon>Pseudomonadati</taxon>
        <taxon>Pseudomonadota</taxon>
        <taxon>Alphaproteobacteria</taxon>
        <taxon>Hyphomicrobiales</taxon>
        <taxon>Devosiaceae</taxon>
        <taxon>Pelagibacterium</taxon>
    </lineage>
</organism>
<comment type="caution">
    <text evidence="1">The sequence shown here is derived from an EMBL/GenBank/DDBJ whole genome shotgun (WGS) entry which is preliminary data.</text>
</comment>
<reference evidence="2" key="1">
    <citation type="submission" date="2018-07" db="EMBL/GenBank/DDBJ databases">
        <authorList>
            <person name="Liu B.-T."/>
            <person name="Du Z."/>
        </authorList>
    </citation>
    <scope>NUCLEOTIDE SEQUENCE [LARGE SCALE GENOMIC DNA]</scope>
    <source>
        <strain evidence="2">XYN52</strain>
    </source>
</reference>
<dbReference type="AlphaFoldDB" id="A0A369W7C7"/>
<keyword evidence="2" id="KW-1185">Reference proteome</keyword>
<proteinExistence type="predicted"/>
<sequence>MSTSQHRRLSHQINVGLTQAEAEHVDAAARAAGVSRAAFARRHVLAALGQVDATAARRGGTSLPPKDVTAVATLAGSVGRCAGATVQLAKALREAGHGSFHALAERVLADLRRQSADLAVIIERMK</sequence>
<dbReference type="Proteomes" id="UP000253759">
    <property type="component" value="Unassembled WGS sequence"/>
</dbReference>
<dbReference type="EMBL" id="QQNH01000004">
    <property type="protein sequence ID" value="RDE09889.1"/>
    <property type="molecule type" value="Genomic_DNA"/>
</dbReference>
<evidence type="ECO:0000313" key="2">
    <source>
        <dbReference type="Proteomes" id="UP000253759"/>
    </source>
</evidence>
<accession>A0A369W7C7</accession>
<gene>
    <name evidence="1" type="ORF">DVH29_04985</name>
</gene>
<protein>
    <submittedName>
        <fullName evidence="1">Uncharacterized protein</fullName>
    </submittedName>
</protein>
<dbReference type="RefSeq" id="WP_114645049.1">
    <property type="nucleotide sequence ID" value="NZ_QQNH01000004.1"/>
</dbReference>
<evidence type="ECO:0000313" key="1">
    <source>
        <dbReference type="EMBL" id="RDE09889.1"/>
    </source>
</evidence>
<name>A0A369W7C7_9HYPH</name>